<feature type="domain" description="Dihydroprymidine dehydrogenase" evidence="5">
    <location>
        <begin position="19"/>
        <end position="106"/>
    </location>
</feature>
<dbReference type="InterPro" id="IPR009051">
    <property type="entry name" value="Helical_ferredxn"/>
</dbReference>
<dbReference type="Proteomes" id="UP000262832">
    <property type="component" value="Chromosome I"/>
</dbReference>
<dbReference type="PROSITE" id="PS00198">
    <property type="entry name" value="4FE4S_FER_1"/>
    <property type="match status" value="1"/>
</dbReference>
<dbReference type="Gene3D" id="3.50.50.60">
    <property type="entry name" value="FAD/NAD(P)-binding domain"/>
    <property type="match status" value="2"/>
</dbReference>
<evidence type="ECO:0000256" key="2">
    <source>
        <dbReference type="ARBA" id="ARBA00023004"/>
    </source>
</evidence>
<keyword evidence="1" id="KW-0479">Metal-binding</keyword>
<dbReference type="InterPro" id="IPR028261">
    <property type="entry name" value="DPD_II"/>
</dbReference>
<dbReference type="RefSeq" id="WP_128810679.1">
    <property type="nucleotide sequence ID" value="NZ_CP032093.1"/>
</dbReference>
<evidence type="ECO:0000256" key="1">
    <source>
        <dbReference type="ARBA" id="ARBA00022723"/>
    </source>
</evidence>
<dbReference type="PANTHER" id="PTHR42783">
    <property type="entry name" value="GLUTAMATE SYNTHASE [NADPH] SMALL CHAIN"/>
    <property type="match status" value="1"/>
</dbReference>
<dbReference type="InterPro" id="IPR023753">
    <property type="entry name" value="FAD/NAD-binding_dom"/>
</dbReference>
<dbReference type="SUPFAM" id="SSF51971">
    <property type="entry name" value="Nucleotide-binding domain"/>
    <property type="match status" value="1"/>
</dbReference>
<protein>
    <submittedName>
        <fullName evidence="6">FAD-binding protein</fullName>
    </submittedName>
</protein>
<sequence>MNNVIFSQKLYDTAQMIVDGCMGDADPACQTACPMHTDVKQYVRMAGEGDFQGALDLIRTKLFLPQTLGRICAHPCEAACRRNTEFGQPISVAGIKRFVAEKLDNQDHWDLNIAPLTNKHIAIIGAGPAGAQAAIELRRQGHEVTIYEKLDVYGGMMRVGIPEYRLPRDVIDFEYSYLDMLGIKTRFGVEIGKDISFEALRNDHDAVILAHGAHVGSIIPLPGHDNDGVFSAVEYLKEISETRQFPRAGKRVMVIGGGDVAMDCARSSWRIGASEVYQCSLESMENLPASQIEIEESLEENVVFNAGWGPVAIEHENGKVTGITIKKVLSIFDEQGNFAPQYSDETKTIAVDTVVFATGQIVADITDGALEQTRGGRYVVDKQTLASSLEDVFVAGDACGGNIVIEAMALGRKAAMSVERFLASRPLAEGRDFEQEYSYPSRLDVPLPKGTVDTPRLHGKLRDAEDRKQDFAQVDLGFTEDQIKQEASRCLQCSCKLCMTECIMMNDFGDCPKTIFSDFIDNKSMDPLMAYSCNACDQCTIVCPKDFPMKEMFLGSRADFVKANNGESPMPGHKAINMHQKLGFSKLFTMAKRAVSTK</sequence>
<keyword evidence="3" id="KW-0411">Iron-sulfur</keyword>
<evidence type="ECO:0000259" key="5">
    <source>
        <dbReference type="Pfam" id="PF14691"/>
    </source>
</evidence>
<evidence type="ECO:0000313" key="6">
    <source>
        <dbReference type="EMBL" id="AXY00843.1"/>
    </source>
</evidence>
<dbReference type="PANTHER" id="PTHR42783:SF3">
    <property type="entry name" value="GLUTAMATE SYNTHASE [NADPH] SMALL CHAIN-RELATED"/>
    <property type="match status" value="1"/>
</dbReference>
<dbReference type="EMBL" id="CP032093">
    <property type="protein sequence ID" value="AXY00843.1"/>
    <property type="molecule type" value="Genomic_DNA"/>
</dbReference>
<dbReference type="InterPro" id="IPR017900">
    <property type="entry name" value="4Fe4S_Fe_S_CS"/>
</dbReference>
<keyword evidence="2" id="KW-0408">Iron</keyword>
<feature type="domain" description="FAD/NAD(P)-binding" evidence="4">
    <location>
        <begin position="120"/>
        <end position="400"/>
    </location>
</feature>
<proteinExistence type="predicted"/>
<name>A0ABN5PC85_9VIBR</name>
<dbReference type="SUPFAM" id="SSF46548">
    <property type="entry name" value="alpha-helical ferredoxin"/>
    <property type="match status" value="2"/>
</dbReference>
<dbReference type="PRINTS" id="PR00419">
    <property type="entry name" value="ADXRDTASE"/>
</dbReference>
<dbReference type="Gene3D" id="1.10.1060.10">
    <property type="entry name" value="Alpha-helical ferredoxin"/>
    <property type="match status" value="2"/>
</dbReference>
<dbReference type="Pfam" id="PF14691">
    <property type="entry name" value="Fer4_20"/>
    <property type="match status" value="1"/>
</dbReference>
<evidence type="ECO:0000259" key="4">
    <source>
        <dbReference type="Pfam" id="PF07992"/>
    </source>
</evidence>
<dbReference type="Pfam" id="PF07992">
    <property type="entry name" value="Pyr_redox_2"/>
    <property type="match status" value="1"/>
</dbReference>
<evidence type="ECO:0000313" key="7">
    <source>
        <dbReference type="Proteomes" id="UP000262832"/>
    </source>
</evidence>
<evidence type="ECO:0000256" key="3">
    <source>
        <dbReference type="ARBA" id="ARBA00023014"/>
    </source>
</evidence>
<accession>A0ABN5PC85</accession>
<dbReference type="Pfam" id="PF13534">
    <property type="entry name" value="Fer4_17"/>
    <property type="match status" value="1"/>
</dbReference>
<dbReference type="InterPro" id="IPR036188">
    <property type="entry name" value="FAD/NAD-bd_sf"/>
</dbReference>
<keyword evidence="7" id="KW-1185">Reference proteome</keyword>
<organism evidence="6 7">
    <name type="scientific">Vibrio alfacsensis</name>
    <dbReference type="NCBI Taxonomy" id="1074311"/>
    <lineage>
        <taxon>Bacteria</taxon>
        <taxon>Pseudomonadati</taxon>
        <taxon>Pseudomonadota</taxon>
        <taxon>Gammaproteobacteria</taxon>
        <taxon>Vibrionales</taxon>
        <taxon>Vibrionaceae</taxon>
        <taxon>Vibrio</taxon>
    </lineage>
</organism>
<gene>
    <name evidence="6" type="ORF">D1115_05980</name>
</gene>
<reference evidence="6 7" key="1">
    <citation type="submission" date="2018-08" db="EMBL/GenBank/DDBJ databases">
        <title>Genomic taxonomy of the Vibrionaceae family.</title>
        <authorList>
            <person name="Gomez-Gil B."/>
            <person name="Tanaka M."/>
            <person name="Sawabe T."/>
            <person name="Enciso-Ibarra K."/>
        </authorList>
    </citation>
    <scope>NUCLEOTIDE SEQUENCE [LARGE SCALE GENOMIC DNA]</scope>
    <source>
        <strain evidence="6 7">CAIM 1831</strain>
    </source>
</reference>